<organism evidence="1 2">
    <name type="scientific">Anaeramoeba ignava</name>
    <name type="common">Anaerobic marine amoeba</name>
    <dbReference type="NCBI Taxonomy" id="1746090"/>
    <lineage>
        <taxon>Eukaryota</taxon>
        <taxon>Metamonada</taxon>
        <taxon>Anaeramoebidae</taxon>
        <taxon>Anaeramoeba</taxon>
    </lineage>
</organism>
<dbReference type="AlphaFoldDB" id="A0A9Q0R859"/>
<dbReference type="Proteomes" id="UP001149090">
    <property type="component" value="Unassembled WGS sequence"/>
</dbReference>
<keyword evidence="2" id="KW-1185">Reference proteome</keyword>
<evidence type="ECO:0000313" key="2">
    <source>
        <dbReference type="Proteomes" id="UP001149090"/>
    </source>
</evidence>
<reference evidence="1" key="1">
    <citation type="submission" date="2022-10" db="EMBL/GenBank/DDBJ databases">
        <title>Novel sulphate-reducing endosymbionts in the free-living metamonad Anaeramoeba.</title>
        <authorList>
            <person name="Jerlstrom-Hultqvist J."/>
            <person name="Cepicka I."/>
            <person name="Gallot-Lavallee L."/>
            <person name="Salas-Leiva D."/>
            <person name="Curtis B.A."/>
            <person name="Zahonova K."/>
            <person name="Pipaliya S."/>
            <person name="Dacks J."/>
            <person name="Roger A.J."/>
        </authorList>
    </citation>
    <scope>NUCLEOTIDE SEQUENCE</scope>
    <source>
        <strain evidence="1">BMAN</strain>
    </source>
</reference>
<sequence length="84" mass="9929">MIFLKFLHTINLKATRLETISTTFLRNCGSCFLLFKKNFLSFSKDRKVIEFLNQYLNLLNFFKTSSINSSSKRNISCFKEFKIV</sequence>
<protein>
    <submittedName>
        <fullName evidence="1">Uncharacterized protein</fullName>
    </submittedName>
</protein>
<comment type="caution">
    <text evidence="1">The sequence shown here is derived from an EMBL/GenBank/DDBJ whole genome shotgun (WGS) entry which is preliminary data.</text>
</comment>
<evidence type="ECO:0000313" key="1">
    <source>
        <dbReference type="EMBL" id="KAJ5070033.1"/>
    </source>
</evidence>
<name>A0A9Q0R859_ANAIG</name>
<gene>
    <name evidence="1" type="ORF">M0811_11398</name>
</gene>
<dbReference type="EMBL" id="JAPDFW010000100">
    <property type="protein sequence ID" value="KAJ5070033.1"/>
    <property type="molecule type" value="Genomic_DNA"/>
</dbReference>
<proteinExistence type="predicted"/>
<accession>A0A9Q0R859</accession>